<evidence type="ECO:0000259" key="15">
    <source>
        <dbReference type="PROSITE" id="PS51975"/>
    </source>
</evidence>
<feature type="domain" description="RNase H type-2" evidence="15">
    <location>
        <begin position="110"/>
        <end position="320"/>
    </location>
</feature>
<evidence type="ECO:0000256" key="14">
    <source>
        <dbReference type="SAM" id="MobiDB-lite"/>
    </source>
</evidence>
<evidence type="ECO:0000256" key="5">
    <source>
        <dbReference type="ARBA" id="ARBA00007383"/>
    </source>
</evidence>
<evidence type="ECO:0000256" key="12">
    <source>
        <dbReference type="PROSITE-ProRule" id="PRU01319"/>
    </source>
</evidence>
<comment type="catalytic activity">
    <reaction evidence="1 12 13">
        <text>Endonucleolytic cleavage to 5'-phosphomonoester.</text>
        <dbReference type="EC" id="3.1.26.4"/>
    </reaction>
</comment>
<feature type="compositionally biased region" description="Polar residues" evidence="14">
    <location>
        <begin position="71"/>
        <end position="103"/>
    </location>
</feature>
<feature type="binding site" evidence="12">
    <location>
        <position position="117"/>
    </location>
    <ligand>
        <name>a divalent metal cation</name>
        <dbReference type="ChEBI" id="CHEBI:60240"/>
    </ligand>
</feature>
<evidence type="ECO:0000256" key="2">
    <source>
        <dbReference type="ARBA" id="ARBA00001946"/>
    </source>
</evidence>
<dbReference type="InterPro" id="IPR024567">
    <property type="entry name" value="RNase_HII/HIII_dom"/>
</dbReference>
<dbReference type="Proteomes" id="UP000269974">
    <property type="component" value="Unassembled WGS sequence"/>
</dbReference>
<feature type="region of interest" description="Disordered" evidence="14">
    <location>
        <begin position="71"/>
        <end position="109"/>
    </location>
</feature>
<comment type="similarity">
    <text evidence="5 13">Belongs to the RNase HII family.</text>
</comment>
<evidence type="ECO:0000256" key="1">
    <source>
        <dbReference type="ARBA" id="ARBA00000077"/>
    </source>
</evidence>
<gene>
    <name evidence="16" type="primary">rnhB</name>
    <name evidence="16" type="ORF">NCTC10327_01462</name>
</gene>
<comment type="cofactor">
    <cofactor evidence="12">
        <name>Mn(2+)</name>
        <dbReference type="ChEBI" id="CHEBI:29035"/>
    </cofactor>
    <cofactor evidence="12">
        <name>Mg(2+)</name>
        <dbReference type="ChEBI" id="CHEBI:18420"/>
    </cofactor>
    <text evidence="12">Manganese or magnesium. Binds 1 divalent metal ion per monomer in the absence of substrate. May bind a second metal ion after substrate binding.</text>
</comment>
<sequence>MAVSNGPTGRRGANSQRGHATRRSSNNGRGATTPRKSASRHGTQKHRKSANRHDPTRTLEKEMLAELAATGTHTAATVNPPSVQTRVRANSDGTQTQANTNPAGSKARGPILAGVDEVGRGAIAGPVCVGIALVDETVPDTFPPGLRDSKMLSEKAREGLYSAVRAWPLAVEVGYASAATVDSLGIIGALRAAAADALAKLAARGYTPDAVLLDGTHNWWTTEPDALLEIGPILPAIPVRTVRKADADCAVVAAASIVAKVERDHVMVALAEQYPGYDWASNKGYGSAGHGAALSSLGVSPQHRVSWHLPGVRRNQHERN</sequence>
<dbReference type="CDD" id="cd07182">
    <property type="entry name" value="RNase_HII_bacteria_HII_like"/>
    <property type="match status" value="1"/>
</dbReference>
<dbReference type="GO" id="GO:0004523">
    <property type="term" value="F:RNA-DNA hybrid ribonuclease activity"/>
    <property type="evidence" value="ECO:0007669"/>
    <property type="project" value="UniProtKB-UniRule"/>
</dbReference>
<dbReference type="NCBIfam" id="NF000595">
    <property type="entry name" value="PRK00015.1-3"/>
    <property type="match status" value="1"/>
</dbReference>
<evidence type="ECO:0000256" key="4">
    <source>
        <dbReference type="ARBA" id="ARBA00004496"/>
    </source>
</evidence>
<reference evidence="16 17" key="1">
    <citation type="submission" date="2018-11" db="EMBL/GenBank/DDBJ databases">
        <authorList>
            <consortium name="Pathogen Informatics"/>
        </authorList>
    </citation>
    <scope>NUCLEOTIDE SEQUENCE [LARGE SCALE GENOMIC DNA]</scope>
    <source>
        <strain evidence="16 17">NCTC10327</strain>
    </source>
</reference>
<dbReference type="Pfam" id="PF01351">
    <property type="entry name" value="RNase_HII"/>
    <property type="match status" value="1"/>
</dbReference>
<name>A0A7Z8YB08_9ACTO</name>
<dbReference type="InterPro" id="IPR022898">
    <property type="entry name" value="RNase_HII"/>
</dbReference>
<feature type="compositionally biased region" description="Basic residues" evidence="14">
    <location>
        <begin position="37"/>
        <end position="50"/>
    </location>
</feature>
<dbReference type="GO" id="GO:0005737">
    <property type="term" value="C:cytoplasm"/>
    <property type="evidence" value="ECO:0007669"/>
    <property type="project" value="UniProtKB-SubCell"/>
</dbReference>
<dbReference type="EMBL" id="UYIO01000001">
    <property type="protein sequence ID" value="VDG76827.1"/>
    <property type="molecule type" value="Genomic_DNA"/>
</dbReference>
<protein>
    <recommendedName>
        <fullName evidence="13">Ribonuclease</fullName>
        <ecNumber evidence="13">3.1.26.4</ecNumber>
    </recommendedName>
</protein>
<evidence type="ECO:0000313" key="17">
    <source>
        <dbReference type="Proteomes" id="UP000269974"/>
    </source>
</evidence>
<proteinExistence type="inferred from homology"/>
<keyword evidence="9 12" id="KW-0255">Endonuclease</keyword>
<dbReference type="PROSITE" id="PS51975">
    <property type="entry name" value="RNASE_H_2"/>
    <property type="match status" value="1"/>
</dbReference>
<keyword evidence="7 12" id="KW-0540">Nuclease</keyword>
<dbReference type="GO" id="GO:0032299">
    <property type="term" value="C:ribonuclease H2 complex"/>
    <property type="evidence" value="ECO:0007669"/>
    <property type="project" value="TreeGrafter"/>
</dbReference>
<dbReference type="GO" id="GO:0006298">
    <property type="term" value="P:mismatch repair"/>
    <property type="evidence" value="ECO:0007669"/>
    <property type="project" value="TreeGrafter"/>
</dbReference>
<keyword evidence="8 12" id="KW-0479">Metal-binding</keyword>
<feature type="binding site" evidence="12">
    <location>
        <position position="116"/>
    </location>
    <ligand>
        <name>a divalent metal cation</name>
        <dbReference type="ChEBI" id="CHEBI:60240"/>
    </ligand>
</feature>
<dbReference type="InterPro" id="IPR001352">
    <property type="entry name" value="RNase_HII/HIII"/>
</dbReference>
<dbReference type="Gene3D" id="3.30.420.10">
    <property type="entry name" value="Ribonuclease H-like superfamily/Ribonuclease H"/>
    <property type="match status" value="1"/>
</dbReference>
<evidence type="ECO:0000256" key="11">
    <source>
        <dbReference type="ARBA" id="ARBA00023211"/>
    </source>
</evidence>
<dbReference type="InterPro" id="IPR012337">
    <property type="entry name" value="RNaseH-like_sf"/>
</dbReference>
<evidence type="ECO:0000256" key="10">
    <source>
        <dbReference type="ARBA" id="ARBA00022801"/>
    </source>
</evidence>
<keyword evidence="10 12" id="KW-0378">Hydrolase</keyword>
<evidence type="ECO:0000256" key="13">
    <source>
        <dbReference type="RuleBase" id="RU003515"/>
    </source>
</evidence>
<feature type="binding site" evidence="12">
    <location>
        <position position="214"/>
    </location>
    <ligand>
        <name>a divalent metal cation</name>
        <dbReference type="ChEBI" id="CHEBI:60240"/>
    </ligand>
</feature>
<feature type="compositionally biased region" description="Polar residues" evidence="14">
    <location>
        <begin position="13"/>
        <end position="36"/>
    </location>
</feature>
<dbReference type="EC" id="3.1.26.4" evidence="13"/>
<dbReference type="PANTHER" id="PTHR10954">
    <property type="entry name" value="RIBONUCLEASE H2 SUBUNIT A"/>
    <property type="match status" value="1"/>
</dbReference>
<keyword evidence="11" id="KW-0464">Manganese</keyword>
<dbReference type="GO" id="GO:0046872">
    <property type="term" value="F:metal ion binding"/>
    <property type="evidence" value="ECO:0007669"/>
    <property type="project" value="UniProtKB-KW"/>
</dbReference>
<dbReference type="AlphaFoldDB" id="A0A7Z8YB08"/>
<evidence type="ECO:0000256" key="3">
    <source>
        <dbReference type="ARBA" id="ARBA00004065"/>
    </source>
</evidence>
<evidence type="ECO:0000313" key="16">
    <source>
        <dbReference type="EMBL" id="VDG76827.1"/>
    </source>
</evidence>
<comment type="cofactor">
    <cofactor evidence="2">
        <name>Mg(2+)</name>
        <dbReference type="ChEBI" id="CHEBI:18420"/>
    </cofactor>
</comment>
<dbReference type="InterPro" id="IPR036397">
    <property type="entry name" value="RNaseH_sf"/>
</dbReference>
<dbReference type="GO" id="GO:0003723">
    <property type="term" value="F:RNA binding"/>
    <property type="evidence" value="ECO:0007669"/>
    <property type="project" value="UniProtKB-UniRule"/>
</dbReference>
<keyword evidence="6" id="KW-0963">Cytoplasm</keyword>
<evidence type="ECO:0000256" key="9">
    <source>
        <dbReference type="ARBA" id="ARBA00022759"/>
    </source>
</evidence>
<organism evidence="16 17">
    <name type="scientific">Actinobaculum suis</name>
    <dbReference type="NCBI Taxonomy" id="1657"/>
    <lineage>
        <taxon>Bacteria</taxon>
        <taxon>Bacillati</taxon>
        <taxon>Actinomycetota</taxon>
        <taxon>Actinomycetes</taxon>
        <taxon>Actinomycetales</taxon>
        <taxon>Actinomycetaceae</taxon>
        <taxon>Actinobaculum</taxon>
    </lineage>
</organism>
<dbReference type="PANTHER" id="PTHR10954:SF18">
    <property type="entry name" value="RIBONUCLEASE HII"/>
    <property type="match status" value="1"/>
</dbReference>
<accession>A0A7Z8YB08</accession>
<evidence type="ECO:0000256" key="7">
    <source>
        <dbReference type="ARBA" id="ARBA00022722"/>
    </source>
</evidence>
<evidence type="ECO:0000256" key="6">
    <source>
        <dbReference type="ARBA" id="ARBA00022490"/>
    </source>
</evidence>
<feature type="region of interest" description="Disordered" evidence="14">
    <location>
        <begin position="1"/>
        <end position="57"/>
    </location>
</feature>
<comment type="caution">
    <text evidence="16">The sequence shown here is derived from an EMBL/GenBank/DDBJ whole genome shotgun (WGS) entry which is preliminary data.</text>
</comment>
<dbReference type="SUPFAM" id="SSF53098">
    <property type="entry name" value="Ribonuclease H-like"/>
    <property type="match status" value="1"/>
</dbReference>
<comment type="function">
    <text evidence="3 13">Endonuclease that specifically degrades the RNA of RNA-DNA hybrids.</text>
</comment>
<evidence type="ECO:0000256" key="8">
    <source>
        <dbReference type="ARBA" id="ARBA00022723"/>
    </source>
</evidence>
<dbReference type="GO" id="GO:0043137">
    <property type="term" value="P:DNA replication, removal of RNA primer"/>
    <property type="evidence" value="ECO:0007669"/>
    <property type="project" value="TreeGrafter"/>
</dbReference>
<comment type="subcellular location">
    <subcellularLocation>
        <location evidence="4">Cytoplasm</location>
    </subcellularLocation>
</comment>
<dbReference type="RefSeq" id="WP_244924559.1">
    <property type="nucleotide sequence ID" value="NZ_UYIO01000001.1"/>
</dbReference>